<dbReference type="PANTHER" id="PTHR12253">
    <property type="entry name" value="RH14732P"/>
    <property type="match status" value="1"/>
</dbReference>
<dbReference type="RefSeq" id="XP_015179017.1">
    <property type="nucleotide sequence ID" value="XM_015323531.1"/>
</dbReference>
<keyword evidence="3" id="KW-0442">Lipid degradation</keyword>
<evidence type="ECO:0000313" key="9">
    <source>
        <dbReference type="RefSeq" id="XP_015179017.1"/>
    </source>
</evidence>
<evidence type="ECO:0000313" key="8">
    <source>
        <dbReference type="RefSeq" id="XP_015179016.1"/>
    </source>
</evidence>
<evidence type="ECO:0000256" key="1">
    <source>
        <dbReference type="ARBA" id="ARBA00001913"/>
    </source>
</evidence>
<dbReference type="Proteomes" id="UP000694924">
    <property type="component" value="Unplaced"/>
</dbReference>
<organism evidence="7 9">
    <name type="scientific">Polistes dominula</name>
    <name type="common">European paper wasp</name>
    <name type="synonym">Vespa dominula</name>
    <dbReference type="NCBI Taxonomy" id="743375"/>
    <lineage>
        <taxon>Eukaryota</taxon>
        <taxon>Metazoa</taxon>
        <taxon>Ecdysozoa</taxon>
        <taxon>Arthropoda</taxon>
        <taxon>Hexapoda</taxon>
        <taxon>Insecta</taxon>
        <taxon>Pterygota</taxon>
        <taxon>Neoptera</taxon>
        <taxon>Endopterygota</taxon>
        <taxon>Hymenoptera</taxon>
        <taxon>Apocrita</taxon>
        <taxon>Aculeata</taxon>
        <taxon>Vespoidea</taxon>
        <taxon>Vespidae</taxon>
        <taxon>Polistinae</taxon>
        <taxon>Polistini</taxon>
        <taxon>Polistes</taxon>
    </lineage>
</organism>
<evidence type="ECO:0000313" key="7">
    <source>
        <dbReference type="Proteomes" id="UP000694924"/>
    </source>
</evidence>
<name>A0ABM1IFN0_POLDO</name>
<dbReference type="SUPFAM" id="SSF48619">
    <property type="entry name" value="Phospholipase A2, PLA2"/>
    <property type="match status" value="1"/>
</dbReference>
<keyword evidence="7" id="KW-1185">Reference proteome</keyword>
<evidence type="ECO:0000259" key="6">
    <source>
        <dbReference type="Pfam" id="PF05826"/>
    </source>
</evidence>
<dbReference type="RefSeq" id="XP_015179016.1">
    <property type="nucleotide sequence ID" value="XM_015323530.1"/>
</dbReference>
<dbReference type="InterPro" id="IPR016090">
    <property type="entry name" value="PLA2-like_dom"/>
</dbReference>
<feature type="domain" description="Phospholipase A2-like central" evidence="6">
    <location>
        <begin position="154"/>
        <end position="248"/>
    </location>
</feature>
<dbReference type="GeneID" id="107067743"/>
<evidence type="ECO:0000256" key="4">
    <source>
        <dbReference type="ARBA" id="ARBA00023098"/>
    </source>
</evidence>
<dbReference type="Gene3D" id="1.20.90.10">
    <property type="entry name" value="Phospholipase A2 domain"/>
    <property type="match status" value="1"/>
</dbReference>
<comment type="cofactor">
    <cofactor evidence="1">
        <name>Ca(2+)</name>
        <dbReference type="ChEBI" id="CHEBI:29108"/>
    </cofactor>
</comment>
<keyword evidence="4" id="KW-0443">Lipid metabolism</keyword>
<gene>
    <name evidence="8 9" type="primary">LOC107067743</name>
</gene>
<dbReference type="InterPro" id="IPR036444">
    <property type="entry name" value="PLipase_A2_dom_sf"/>
</dbReference>
<evidence type="ECO:0000256" key="2">
    <source>
        <dbReference type="ARBA" id="ARBA00013278"/>
    </source>
</evidence>
<dbReference type="CDD" id="cd04704">
    <property type="entry name" value="PLA2_bee_venom_like"/>
    <property type="match status" value="1"/>
</dbReference>
<protein>
    <recommendedName>
        <fullName evidence="2">phospholipase A2</fullName>
        <ecNumber evidence="2">3.1.1.4</ecNumber>
    </recommendedName>
    <alternativeName>
        <fullName evidence="5">Phosphatidylcholine 2-acylhydrolase</fullName>
    </alternativeName>
</protein>
<proteinExistence type="predicted"/>
<reference evidence="8 9" key="1">
    <citation type="submission" date="2025-05" db="UniProtKB">
        <authorList>
            <consortium name="RefSeq"/>
        </authorList>
    </citation>
    <scope>IDENTIFICATION</scope>
    <source>
        <tissue evidence="8 9">Whole body</tissue>
    </source>
</reference>
<sequence>MDDKFCSNIKMTSVNMIVFILLTLSASSLQRPTFFKNTFKGLRGISTNINLLKHIRAVYYHEQTVAIVDLGFNNELHDCNIVEVYEPEEAIEVLRNLSLTVNPQRVSFMQIMKLLQQCETLDGLQTQDLLDTSEDTQDGKNYSRISPFTLFSGILPGTKWCGAGDIADNYHDLGREANIDRCCRNHDLCPVKVRARTSRFNLNNNSLYTKSHCTCDELFYNCLKNTKNSIADLIGNIYFNIIRVPCIEDISSRWNQESEKQFISVKMKY</sequence>
<evidence type="ECO:0000256" key="5">
    <source>
        <dbReference type="ARBA" id="ARBA00029903"/>
    </source>
</evidence>
<dbReference type="EC" id="3.1.1.4" evidence="2"/>
<accession>A0ABM1IFN0</accession>
<dbReference type="Pfam" id="PF05826">
    <property type="entry name" value="Phospholip_A2_2"/>
    <property type="match status" value="1"/>
</dbReference>
<evidence type="ECO:0000256" key="3">
    <source>
        <dbReference type="ARBA" id="ARBA00022963"/>
    </source>
</evidence>